<name>A0ABT6EYH7_9SYNE</name>
<proteinExistence type="predicted"/>
<reference evidence="2" key="1">
    <citation type="journal article" date="2022" name="Genome Biol. Evol.">
        <title>A New Gene Family Diagnostic for Intracellular Biomineralization of Amorphous Ca Carbonates by Cyanobacteria.</title>
        <authorList>
            <person name="Benzerara K."/>
            <person name="Duprat E."/>
            <person name="Bitard-Feildel T."/>
            <person name="Caumes G."/>
            <person name="Cassier-Chauvat C."/>
            <person name="Chauvat F."/>
            <person name="Dezi M."/>
            <person name="Diop S.I."/>
            <person name="Gaschignard G."/>
            <person name="Gorgen S."/>
            <person name="Gugger M."/>
            <person name="Lopez-Garcia P."/>
            <person name="Millet M."/>
            <person name="Skouri-Panet F."/>
            <person name="Moreira D."/>
            <person name="Callebaut I."/>
        </authorList>
    </citation>
    <scope>NUCLEOTIDE SEQUENCE</scope>
    <source>
        <strain evidence="2">G9</strain>
    </source>
</reference>
<dbReference type="Proteomes" id="UP001154265">
    <property type="component" value="Unassembled WGS sequence"/>
</dbReference>
<evidence type="ECO:0000313" key="2">
    <source>
        <dbReference type="EMBL" id="MDG2990870.1"/>
    </source>
</evidence>
<evidence type="ECO:0000256" key="1">
    <source>
        <dbReference type="SAM" id="SignalP"/>
    </source>
</evidence>
<accession>A0ABT6EYH7</accession>
<feature type="chain" id="PRO_5045683003" evidence="1">
    <location>
        <begin position="31"/>
        <end position="143"/>
    </location>
</feature>
<sequence>MFKLRHTALAALAIAATGLGLVGMVPEAEAQSAKAVRGVVTNIDGDLVTMRQPWGEDIVVVFDRKHRQRPFRAEVEEGMDLAVILDPRYQEPTAKILCAAIVPAPPYVAVQPLQIPAVSAPPPRPVVAPPPAPQPPPPQILFY</sequence>
<gene>
    <name evidence="2" type="ORF">L3556_08010</name>
</gene>
<dbReference type="EMBL" id="JAKKUT010000002">
    <property type="protein sequence ID" value="MDG2990870.1"/>
    <property type="molecule type" value="Genomic_DNA"/>
</dbReference>
<dbReference type="RefSeq" id="WP_277866763.1">
    <property type="nucleotide sequence ID" value="NZ_JAKKUT010000002.1"/>
</dbReference>
<protein>
    <submittedName>
        <fullName evidence="2">Uncharacterized protein</fullName>
    </submittedName>
</protein>
<organism evidence="2 3">
    <name type="scientific">Candidatus Synechococcus calcipolaris G9</name>
    <dbReference type="NCBI Taxonomy" id="1497997"/>
    <lineage>
        <taxon>Bacteria</taxon>
        <taxon>Bacillati</taxon>
        <taxon>Cyanobacteriota</taxon>
        <taxon>Cyanophyceae</taxon>
        <taxon>Synechococcales</taxon>
        <taxon>Synechococcaceae</taxon>
        <taxon>Synechococcus</taxon>
    </lineage>
</organism>
<reference evidence="2" key="2">
    <citation type="submission" date="2022-01" db="EMBL/GenBank/DDBJ databases">
        <authorList>
            <person name="Zivanovic Y."/>
            <person name="Moreira D."/>
            <person name="Lopez-Garcia P."/>
        </authorList>
    </citation>
    <scope>NUCLEOTIDE SEQUENCE</scope>
    <source>
        <strain evidence="2">G9</strain>
    </source>
</reference>
<keyword evidence="1" id="KW-0732">Signal</keyword>
<evidence type="ECO:0000313" key="3">
    <source>
        <dbReference type="Proteomes" id="UP001154265"/>
    </source>
</evidence>
<comment type="caution">
    <text evidence="2">The sequence shown here is derived from an EMBL/GenBank/DDBJ whole genome shotgun (WGS) entry which is preliminary data.</text>
</comment>
<feature type="signal peptide" evidence="1">
    <location>
        <begin position="1"/>
        <end position="30"/>
    </location>
</feature>
<keyword evidence="3" id="KW-1185">Reference proteome</keyword>